<evidence type="ECO:0000256" key="1">
    <source>
        <dbReference type="ARBA" id="ARBA00000971"/>
    </source>
</evidence>
<keyword evidence="10" id="KW-1185">Reference proteome</keyword>
<dbReference type="InterPro" id="IPR002130">
    <property type="entry name" value="Cyclophilin-type_PPIase_dom"/>
</dbReference>
<feature type="domain" description="PPIase cyclophilin-type" evidence="8">
    <location>
        <begin position="43"/>
        <end position="178"/>
    </location>
</feature>
<dbReference type="EMBL" id="AVGG01000005">
    <property type="protein sequence ID" value="ESU28841.1"/>
    <property type="molecule type" value="Genomic_DNA"/>
</dbReference>
<dbReference type="PANTHER" id="PTHR45625:SF4">
    <property type="entry name" value="PEPTIDYLPROLYL ISOMERASE DOMAIN AND WD REPEAT-CONTAINING PROTEIN 1"/>
    <property type="match status" value="1"/>
</dbReference>
<keyword evidence="4 6" id="KW-0697">Rotamase</keyword>
<dbReference type="InterPro" id="IPR001179">
    <property type="entry name" value="PPIase_FKBP_dom"/>
</dbReference>
<dbReference type="InterPro" id="IPR044666">
    <property type="entry name" value="Cyclophilin_A-like"/>
</dbReference>
<dbReference type="PROSITE" id="PS50072">
    <property type="entry name" value="CSA_PPIASE_2"/>
    <property type="match status" value="1"/>
</dbReference>
<dbReference type="EC" id="5.2.1.8" evidence="3 6"/>
<name>V6SQD0_9FLAO</name>
<evidence type="ECO:0000256" key="6">
    <source>
        <dbReference type="PROSITE-ProRule" id="PRU00277"/>
    </source>
</evidence>
<protein>
    <recommendedName>
        <fullName evidence="3 6">peptidylprolyl isomerase</fullName>
        <ecNumber evidence="3 6">5.2.1.8</ecNumber>
    </recommendedName>
</protein>
<evidence type="ECO:0000313" key="10">
    <source>
        <dbReference type="Proteomes" id="UP000018004"/>
    </source>
</evidence>
<dbReference type="SUPFAM" id="SSF50891">
    <property type="entry name" value="Cyclophilin-like"/>
    <property type="match status" value="1"/>
</dbReference>
<comment type="similarity">
    <text evidence="2">Belongs to the cyclophilin-type PPIase family.</text>
</comment>
<dbReference type="PROSITE" id="PS00170">
    <property type="entry name" value="CSA_PPIASE_1"/>
    <property type="match status" value="1"/>
</dbReference>
<dbReference type="SUPFAM" id="SSF54534">
    <property type="entry name" value="FKBP-like"/>
    <property type="match status" value="1"/>
</dbReference>
<accession>V6SQD0</accession>
<keyword evidence="5 6" id="KW-0413">Isomerase</keyword>
<dbReference type="Gene3D" id="3.10.50.40">
    <property type="match status" value="1"/>
</dbReference>
<evidence type="ECO:0000256" key="4">
    <source>
        <dbReference type="ARBA" id="ARBA00023110"/>
    </source>
</evidence>
<dbReference type="GO" id="GO:0003755">
    <property type="term" value="F:peptidyl-prolyl cis-trans isomerase activity"/>
    <property type="evidence" value="ECO:0007669"/>
    <property type="project" value="UniProtKB-KW"/>
</dbReference>
<dbReference type="InterPro" id="IPR029000">
    <property type="entry name" value="Cyclophilin-like_dom_sf"/>
</dbReference>
<feature type="domain" description="PPIase FKBP-type" evidence="7">
    <location>
        <begin position="263"/>
        <end position="369"/>
    </location>
</feature>
<evidence type="ECO:0000256" key="2">
    <source>
        <dbReference type="ARBA" id="ARBA00007365"/>
    </source>
</evidence>
<proteinExistence type="inferred from homology"/>
<evidence type="ECO:0000259" key="7">
    <source>
        <dbReference type="PROSITE" id="PS50059"/>
    </source>
</evidence>
<dbReference type="Gene3D" id="2.40.100.10">
    <property type="entry name" value="Cyclophilin-like"/>
    <property type="match status" value="1"/>
</dbReference>
<evidence type="ECO:0000313" key="9">
    <source>
        <dbReference type="EMBL" id="ESU28841.1"/>
    </source>
</evidence>
<comment type="catalytic activity">
    <reaction evidence="1 6">
        <text>[protein]-peptidylproline (omega=180) = [protein]-peptidylproline (omega=0)</text>
        <dbReference type="Rhea" id="RHEA:16237"/>
        <dbReference type="Rhea" id="RHEA-COMP:10747"/>
        <dbReference type="Rhea" id="RHEA-COMP:10748"/>
        <dbReference type="ChEBI" id="CHEBI:83833"/>
        <dbReference type="ChEBI" id="CHEBI:83834"/>
        <dbReference type="EC" id="5.2.1.8"/>
    </reaction>
</comment>
<dbReference type="GO" id="GO:0006457">
    <property type="term" value="P:protein folding"/>
    <property type="evidence" value="ECO:0007669"/>
    <property type="project" value="InterPro"/>
</dbReference>
<dbReference type="PROSITE" id="PS50059">
    <property type="entry name" value="FKBP_PPIASE"/>
    <property type="match status" value="1"/>
</dbReference>
<dbReference type="CDD" id="cd00317">
    <property type="entry name" value="cyclophilin"/>
    <property type="match status" value="1"/>
</dbReference>
<comment type="caution">
    <text evidence="9">The sequence shown here is derived from an EMBL/GenBank/DDBJ whole genome shotgun (WGS) entry which is preliminary data.</text>
</comment>
<dbReference type="PATRIC" id="fig|1341181.4.peg.1416"/>
<evidence type="ECO:0000256" key="5">
    <source>
        <dbReference type="ARBA" id="ARBA00023235"/>
    </source>
</evidence>
<dbReference type="Pfam" id="PF00254">
    <property type="entry name" value="FKBP_C"/>
    <property type="match status" value="1"/>
</dbReference>
<dbReference type="Proteomes" id="UP000018004">
    <property type="component" value="Unassembled WGS sequence"/>
</dbReference>
<dbReference type="eggNOG" id="COG0652">
    <property type="taxonomic scope" value="Bacteria"/>
</dbReference>
<dbReference type="PRINTS" id="PR00153">
    <property type="entry name" value="CSAPPISMRASE"/>
</dbReference>
<sequence length="369" mass="40479">MKYNFTITMKKTLTGIVVALTALLFSCKNNHDNLADGLYAAIETPKGDIVVSLEYTKAPVTVANFVTLAEGKNPFVNAKFKGKPFYDGLTFHRVISNFMVQGGDPDGTGNGGPGYRFKDEIDPTLKHNDSGILSMANAGPNTNGSQFFITHTATPHLDGIHTIFGKVVEGMDVVATIEGNDEITKVTIIRKGVKASAFDALKVFKNYYDTEAVELKKIAERTAKIKTDKLAEFDALRAKAIKTESGLQYAFIKKGNQPKLTPGTNVLFSYAGYFENGELFDTNYKDVAELFGTYDQIRDQQGGYNAFPFEYGKKEGLIPGFIEGMEKMSTGDKVLLFIPSYLAYGERGAQGIIPPNTNLIFEIELSAKK</sequence>
<dbReference type="InterPro" id="IPR020892">
    <property type="entry name" value="Cyclophilin-type_PPIase_CS"/>
</dbReference>
<gene>
    <name evidence="9" type="ORF">FLJC2902T_14380</name>
</gene>
<evidence type="ECO:0000256" key="3">
    <source>
        <dbReference type="ARBA" id="ARBA00013194"/>
    </source>
</evidence>
<dbReference type="RefSeq" id="WP_023579077.1">
    <property type="nucleotide sequence ID" value="NZ_AVGG01000005.1"/>
</dbReference>
<dbReference type="AlphaFoldDB" id="V6SQD0"/>
<dbReference type="PANTHER" id="PTHR45625">
    <property type="entry name" value="PEPTIDYL-PROLYL CIS-TRANS ISOMERASE-RELATED"/>
    <property type="match status" value="1"/>
</dbReference>
<dbReference type="eggNOG" id="COG0545">
    <property type="taxonomic scope" value="Bacteria"/>
</dbReference>
<dbReference type="PROSITE" id="PS51257">
    <property type="entry name" value="PROKAR_LIPOPROTEIN"/>
    <property type="match status" value="1"/>
</dbReference>
<dbReference type="STRING" id="1341181.FLJC2902T_14380"/>
<reference evidence="9 10" key="1">
    <citation type="submission" date="2013-08" db="EMBL/GenBank/DDBJ databases">
        <title>Flavobacterium limnosediminis JC2902 genome sequencing.</title>
        <authorList>
            <person name="Lee K."/>
            <person name="Yi H."/>
            <person name="Park S."/>
            <person name="Chun J."/>
        </authorList>
    </citation>
    <scope>NUCLEOTIDE SEQUENCE [LARGE SCALE GENOMIC DNA]</scope>
    <source>
        <strain evidence="9 10">JC2902</strain>
    </source>
</reference>
<organism evidence="9 10">
    <name type="scientific">Flavobacterium limnosediminis JC2902</name>
    <dbReference type="NCBI Taxonomy" id="1341181"/>
    <lineage>
        <taxon>Bacteria</taxon>
        <taxon>Pseudomonadati</taxon>
        <taxon>Bacteroidota</taxon>
        <taxon>Flavobacteriia</taxon>
        <taxon>Flavobacteriales</taxon>
        <taxon>Flavobacteriaceae</taxon>
        <taxon>Flavobacterium</taxon>
    </lineage>
</organism>
<dbReference type="Pfam" id="PF00160">
    <property type="entry name" value="Pro_isomerase"/>
    <property type="match status" value="1"/>
</dbReference>
<dbReference type="InterPro" id="IPR046357">
    <property type="entry name" value="PPIase_dom_sf"/>
</dbReference>
<evidence type="ECO:0000259" key="8">
    <source>
        <dbReference type="PROSITE" id="PS50072"/>
    </source>
</evidence>